<dbReference type="EMBL" id="JBHOMY010000011">
    <property type="protein sequence ID" value="MFC1456084.1"/>
    <property type="molecule type" value="Genomic_DNA"/>
</dbReference>
<dbReference type="Proteomes" id="UP001593940">
    <property type="component" value="Unassembled WGS sequence"/>
</dbReference>
<dbReference type="Gene3D" id="2.30.30.40">
    <property type="entry name" value="SH3 Domains"/>
    <property type="match status" value="1"/>
</dbReference>
<dbReference type="InterPro" id="IPR010466">
    <property type="entry name" value="DUF1058"/>
</dbReference>
<gene>
    <name evidence="1" type="ORF">ACETIH_04970</name>
</gene>
<comment type="caution">
    <text evidence="1">The sequence shown here is derived from an EMBL/GenBank/DDBJ whole genome shotgun (WGS) entry which is preliminary data.</text>
</comment>
<sequence length="187" mass="21020">MSAARMRVVPVILFGLLGAAVLGTYAKSSNATQPTLPRFASLKQQKINVRVGPGTQYLIRWIYQRKGLPVEIIAQFGNWRRIRGSDSADGWVHAALLSARRTALAAPWSALSINLRTRPSERATVVARLQPRVLVRVKRCDRTWCSVDVPEHNLHGYVRQVKLWGIYPDELVGRARSHLFNSVKKAE</sequence>
<keyword evidence="2" id="KW-1185">Reference proteome</keyword>
<proteinExistence type="predicted"/>
<dbReference type="RefSeq" id="WP_203275065.1">
    <property type="nucleotide sequence ID" value="NZ_JAFBID010000092.1"/>
</dbReference>
<dbReference type="Pfam" id="PF06347">
    <property type="entry name" value="SH3_4"/>
    <property type="match status" value="2"/>
</dbReference>
<evidence type="ECO:0000313" key="1">
    <source>
        <dbReference type="EMBL" id="MFC1456084.1"/>
    </source>
</evidence>
<protein>
    <submittedName>
        <fullName evidence="1">SH3 domain-containing protein</fullName>
    </submittedName>
</protein>
<organism evidence="1 2">
    <name type="scientific">Microvirga arabica</name>
    <dbReference type="NCBI Taxonomy" id="1128671"/>
    <lineage>
        <taxon>Bacteria</taxon>
        <taxon>Pseudomonadati</taxon>
        <taxon>Pseudomonadota</taxon>
        <taxon>Alphaproteobacteria</taxon>
        <taxon>Hyphomicrobiales</taxon>
        <taxon>Methylobacteriaceae</taxon>
        <taxon>Microvirga</taxon>
    </lineage>
</organism>
<evidence type="ECO:0000313" key="2">
    <source>
        <dbReference type="Proteomes" id="UP001593940"/>
    </source>
</evidence>
<name>A0ABV6Y473_9HYPH</name>
<reference evidence="1 2" key="1">
    <citation type="submission" date="2024-09" db="EMBL/GenBank/DDBJ databases">
        <title>Nodulacao em especies de Leguminosae Basais da Amazonia e Caracterizacao dos Rizobios e Bacterias Associadas aos Nodulos.</title>
        <authorList>
            <person name="Jambeiro I.C.A."/>
            <person name="Lopes I.S."/>
            <person name="Aguiar E.R.G.R."/>
            <person name="Santos A.F.J."/>
            <person name="Dos Santos J.M.F."/>
            <person name="Gross E."/>
        </authorList>
    </citation>
    <scope>NUCLEOTIDE SEQUENCE [LARGE SCALE GENOMIC DNA]</scope>
    <source>
        <strain evidence="1 2">BRUESC1165</strain>
    </source>
</reference>
<accession>A0ABV6Y473</accession>